<reference evidence="8" key="1">
    <citation type="submission" date="2021-11" db="EMBL/GenBank/DDBJ databases">
        <title>BS-T2-15 a new species belonging to the Comamonadaceae family isolated from the soil of a French oak forest.</title>
        <authorList>
            <person name="Mieszkin S."/>
            <person name="Alain K."/>
        </authorList>
    </citation>
    <scope>NUCLEOTIDE SEQUENCE</scope>
    <source>
        <strain evidence="8">BS-T2-15</strain>
    </source>
</reference>
<dbReference type="InterPro" id="IPR002010">
    <property type="entry name" value="T3SS_IM_R"/>
</dbReference>
<accession>A0A9X2C4F9</accession>
<feature type="transmembrane region" description="Helical" evidence="7">
    <location>
        <begin position="226"/>
        <end position="245"/>
    </location>
</feature>
<keyword evidence="5 7" id="KW-1133">Transmembrane helix</keyword>
<feature type="transmembrane region" description="Helical" evidence="7">
    <location>
        <begin position="80"/>
        <end position="97"/>
    </location>
</feature>
<evidence type="ECO:0000256" key="7">
    <source>
        <dbReference type="RuleBase" id="RU362072"/>
    </source>
</evidence>
<evidence type="ECO:0000256" key="5">
    <source>
        <dbReference type="ARBA" id="ARBA00022989"/>
    </source>
</evidence>
<dbReference type="GO" id="GO:0006605">
    <property type="term" value="P:protein targeting"/>
    <property type="evidence" value="ECO:0007669"/>
    <property type="project" value="UniProtKB-UniRule"/>
</dbReference>
<organism evidence="8 9">
    <name type="scientific">Scleromatobacter humisilvae</name>
    <dbReference type="NCBI Taxonomy" id="2897159"/>
    <lineage>
        <taxon>Bacteria</taxon>
        <taxon>Pseudomonadati</taxon>
        <taxon>Pseudomonadota</taxon>
        <taxon>Betaproteobacteria</taxon>
        <taxon>Burkholderiales</taxon>
        <taxon>Sphaerotilaceae</taxon>
        <taxon>Scleromatobacter</taxon>
    </lineage>
</organism>
<sequence>MEALEHVDLWSSQVLVLALSATRIAVAFLLLPLFTQDTMPALVRNAVFLALAALSVALQPAVDVAHFHSVDWLRLFGKEVFIGAVIGVLFGAVLWAFDVAGQIIDMKTGASMAQVMDPLSGHQTPLTAALLSRLASMLFMSSGGFLLLVGLMLQSYALWPVGATLPPLKSGGMTLIEAEFGRVATLGLLISAPALVVLYIVEAAFGLINRYAQQLNVFALSSSIKVLASQALLILLLSTFAQLLVDDIASRPPIVLRSLKAMLR</sequence>
<dbReference type="NCBIfam" id="TIGR01401">
    <property type="entry name" value="fliR_like_III"/>
    <property type="match status" value="1"/>
</dbReference>
<dbReference type="Proteomes" id="UP001139353">
    <property type="component" value="Unassembled WGS sequence"/>
</dbReference>
<comment type="similarity">
    <text evidence="2 7">Belongs to the FliR/MopE/SpaR family.</text>
</comment>
<evidence type="ECO:0000313" key="9">
    <source>
        <dbReference type="Proteomes" id="UP001139353"/>
    </source>
</evidence>
<evidence type="ECO:0000256" key="2">
    <source>
        <dbReference type="ARBA" id="ARBA00009772"/>
    </source>
</evidence>
<keyword evidence="6 7" id="KW-0472">Membrane</keyword>
<feature type="transmembrane region" description="Helical" evidence="7">
    <location>
        <begin position="138"/>
        <end position="159"/>
    </location>
</feature>
<name>A0A9X2C4F9_9BURK</name>
<feature type="transmembrane region" description="Helical" evidence="7">
    <location>
        <begin position="183"/>
        <end position="205"/>
    </location>
</feature>
<protein>
    <submittedName>
        <fullName evidence="8">Type III secretion system export apparatus subunit SctT</fullName>
    </submittedName>
</protein>
<keyword evidence="9" id="KW-1185">Reference proteome</keyword>
<gene>
    <name evidence="8" type="primary">sctT</name>
    <name evidence="8" type="ORF">LPC04_27645</name>
</gene>
<evidence type="ECO:0000256" key="4">
    <source>
        <dbReference type="ARBA" id="ARBA00022692"/>
    </source>
</evidence>
<evidence type="ECO:0000256" key="3">
    <source>
        <dbReference type="ARBA" id="ARBA00022475"/>
    </source>
</evidence>
<evidence type="ECO:0000256" key="6">
    <source>
        <dbReference type="ARBA" id="ARBA00023136"/>
    </source>
</evidence>
<feature type="transmembrane region" description="Helical" evidence="7">
    <location>
        <begin position="46"/>
        <end position="68"/>
    </location>
</feature>
<evidence type="ECO:0000256" key="1">
    <source>
        <dbReference type="ARBA" id="ARBA00004651"/>
    </source>
</evidence>
<proteinExistence type="inferred from homology"/>
<dbReference type="Pfam" id="PF01311">
    <property type="entry name" value="Bac_export_1"/>
    <property type="match status" value="1"/>
</dbReference>
<dbReference type="GO" id="GO:0005886">
    <property type="term" value="C:plasma membrane"/>
    <property type="evidence" value="ECO:0007669"/>
    <property type="project" value="UniProtKB-SubCell"/>
</dbReference>
<dbReference type="InterPro" id="IPR006304">
    <property type="entry name" value="T3SS_SpaR/YscT"/>
</dbReference>
<dbReference type="PANTHER" id="PTHR30065:SF1">
    <property type="entry name" value="SURFACE PRESENTATION OF ANTIGENS PROTEIN SPAR"/>
    <property type="match status" value="1"/>
</dbReference>
<keyword evidence="4 7" id="KW-0812">Transmembrane</keyword>
<dbReference type="RefSeq" id="WP_275685561.1">
    <property type="nucleotide sequence ID" value="NZ_JAJLJH010000015.1"/>
</dbReference>
<keyword evidence="3 7" id="KW-1003">Cell membrane</keyword>
<comment type="subcellular location">
    <subcellularLocation>
        <location evidence="1 7">Cell membrane</location>
        <topology evidence="1 7">Multi-pass membrane protein</topology>
    </subcellularLocation>
</comment>
<dbReference type="EMBL" id="JAJLJH010000015">
    <property type="protein sequence ID" value="MCK9689510.1"/>
    <property type="molecule type" value="Genomic_DNA"/>
</dbReference>
<evidence type="ECO:0000313" key="8">
    <source>
        <dbReference type="EMBL" id="MCK9689510.1"/>
    </source>
</evidence>
<comment type="caution">
    <text evidence="8">The sequence shown here is derived from an EMBL/GenBank/DDBJ whole genome shotgun (WGS) entry which is preliminary data.</text>
</comment>
<dbReference type="PANTHER" id="PTHR30065">
    <property type="entry name" value="FLAGELLAR BIOSYNTHETIC PROTEIN FLIR"/>
    <property type="match status" value="1"/>
</dbReference>
<feature type="transmembrane region" description="Helical" evidence="7">
    <location>
        <begin position="12"/>
        <end position="34"/>
    </location>
</feature>
<dbReference type="PRINTS" id="PR00953">
    <property type="entry name" value="TYPE3IMRPROT"/>
</dbReference>
<dbReference type="AlphaFoldDB" id="A0A9X2C4F9"/>